<dbReference type="HOGENOM" id="CLU_149352_0_0_5"/>
<accession>D5APS4</accession>
<organism evidence="1 2">
    <name type="scientific">Rhodobacter capsulatus (strain ATCC BAA-309 / NBRC 16581 / SB1003)</name>
    <dbReference type="NCBI Taxonomy" id="272942"/>
    <lineage>
        <taxon>Bacteria</taxon>
        <taxon>Pseudomonadati</taxon>
        <taxon>Pseudomonadota</taxon>
        <taxon>Alphaproteobacteria</taxon>
        <taxon>Rhodobacterales</taxon>
        <taxon>Rhodobacter group</taxon>
        <taxon>Rhodobacter</taxon>
    </lineage>
</organism>
<proteinExistence type="predicted"/>
<dbReference type="Proteomes" id="UP000002361">
    <property type="component" value="Chromosome"/>
</dbReference>
<dbReference type="eggNOG" id="ENOG50331H0">
    <property type="taxonomic scope" value="Bacteria"/>
</dbReference>
<dbReference type="Pfam" id="PF23840">
    <property type="entry name" value="Phage_tail_terminator"/>
    <property type="match status" value="1"/>
</dbReference>
<dbReference type="OrthoDB" id="7742971at2"/>
<evidence type="ECO:0000313" key="1">
    <source>
        <dbReference type="EMBL" id="ADE86643.1"/>
    </source>
</evidence>
<evidence type="ECO:0000313" key="2">
    <source>
        <dbReference type="Proteomes" id="UP000002361"/>
    </source>
</evidence>
<gene>
    <name evidence="1" type="ordered locus">RCAP_rcc02916</name>
</gene>
<dbReference type="GeneID" id="31491718"/>
<dbReference type="EMBL" id="CP001312">
    <property type="protein sequence ID" value="ADE86643.1"/>
    <property type="molecule type" value="Genomic_DNA"/>
</dbReference>
<protein>
    <recommendedName>
        <fullName evidence="3">DUF3168 domain-containing protein</fullName>
    </recommendedName>
</protein>
<sequence length="145" mass="15069">MAEVDDITARLKERVPGLGGRAWGAAEFGALTATGQLPQVTPAAHVIPTGIKGGPQASRTGAYVQSIERLYSVVLTVKAGDVSGARALPVIGELIAAIIAALAGWDWGGRVGVMVFRGCTLSRAVAGFVYDISFSITDQLRFTPT</sequence>
<dbReference type="InterPro" id="IPR056912">
    <property type="entry name" value="Phage_JBD30_tail_term-like"/>
</dbReference>
<dbReference type="KEGG" id="rcp:RCAP_rcc02916"/>
<dbReference type="RefSeq" id="WP_013068616.1">
    <property type="nucleotide sequence ID" value="NC_014034.1"/>
</dbReference>
<keyword evidence="2" id="KW-1185">Reference proteome</keyword>
<reference key="1">
    <citation type="submission" date="2008-12" db="EMBL/GenBank/DDBJ databases">
        <title>Complete genome sequence of Rhodobacter capsulatus SB1003.</title>
        <authorList>
            <person name="Strnad H."/>
            <person name="Lapidus A."/>
            <person name="Vlcek C."/>
            <person name="Ulbrich P."/>
            <person name="Paces J."/>
            <person name="Maltsev N."/>
            <person name="Kumar V."/>
            <person name="Kogan Y."/>
            <person name="Milgram A."/>
            <person name="Rebrekov D."/>
            <person name="Mazur M."/>
            <person name="Cox R."/>
            <person name="Kyrpides N."/>
            <person name="Kolar M."/>
            <person name="Sachova J."/>
            <person name="Ridl J."/>
            <person name="Ivanova N."/>
            <person name="Kapatral V."/>
            <person name="Los T."/>
            <person name="Lykidis A."/>
            <person name="Mikhailova N."/>
            <person name="Reznik G."/>
            <person name="Vasieva O."/>
            <person name="Fonstein M."/>
            <person name="Paces V."/>
            <person name="Haselkorn R."/>
        </authorList>
    </citation>
    <scope>NUCLEOTIDE SEQUENCE</scope>
    <source>
        <strain>SB1003</strain>
    </source>
</reference>
<dbReference type="STRING" id="272942.RCAP_rcc02916"/>
<reference evidence="1 2" key="2">
    <citation type="journal article" date="2010" name="J. Bacteriol.">
        <title>Complete genome sequence of the photosynthetic purple nonsulfur bacterium Rhodobacter capsulatus SB 1003.</title>
        <authorList>
            <person name="Strnad H."/>
            <person name="Lapidus A."/>
            <person name="Paces J."/>
            <person name="Ulbrich P."/>
            <person name="Vlcek C."/>
            <person name="Paces V."/>
            <person name="Haselkorn R."/>
        </authorList>
    </citation>
    <scope>NUCLEOTIDE SEQUENCE [LARGE SCALE GENOMIC DNA]</scope>
    <source>
        <strain evidence="2">ATCC BAA-309 / NBRC 16581 / SB1003</strain>
    </source>
</reference>
<name>D5APS4_RHOCB</name>
<evidence type="ECO:0008006" key="3">
    <source>
        <dbReference type="Google" id="ProtNLM"/>
    </source>
</evidence>
<dbReference type="AlphaFoldDB" id="D5APS4"/>